<keyword evidence="4" id="KW-0325">Glycoprotein</keyword>
<dbReference type="GO" id="GO:0005319">
    <property type="term" value="F:lipid transporter activity"/>
    <property type="evidence" value="ECO:0007669"/>
    <property type="project" value="InterPro"/>
</dbReference>
<dbReference type="InterPro" id="IPR001747">
    <property type="entry name" value="Vitellogenin_N"/>
</dbReference>
<dbReference type="InterPro" id="IPR011030">
    <property type="entry name" value="Lipovitellin_superhlx_dom"/>
</dbReference>
<dbReference type="EMBL" id="UYYF01004526">
    <property type="protein sequence ID" value="VDN05069.1"/>
    <property type="molecule type" value="Genomic_DNA"/>
</dbReference>
<evidence type="ECO:0000256" key="3">
    <source>
        <dbReference type="ARBA" id="ARBA00023157"/>
    </source>
</evidence>
<dbReference type="PANTHER" id="PTHR23345">
    <property type="entry name" value="VITELLOGENIN-RELATED"/>
    <property type="match status" value="1"/>
</dbReference>
<dbReference type="InterPro" id="IPR050733">
    <property type="entry name" value="Vitellogenin/Apolipophorin"/>
</dbReference>
<dbReference type="SUPFAM" id="SSF56968">
    <property type="entry name" value="Lipovitellin-phosvitin complex, beta-sheet shell regions"/>
    <property type="match status" value="2"/>
</dbReference>
<evidence type="ECO:0000313" key="8">
    <source>
        <dbReference type="Proteomes" id="UP000276776"/>
    </source>
</evidence>
<evidence type="ECO:0000313" key="9">
    <source>
        <dbReference type="WBParaSite" id="TCLT_0000760801-mRNA-1"/>
    </source>
</evidence>
<comment type="caution">
    <text evidence="5">Lacks conserved residue(s) required for the propagation of feature annotation.</text>
</comment>
<feature type="domain" description="Vitellogenin" evidence="6">
    <location>
        <begin position="1"/>
        <end position="537"/>
    </location>
</feature>
<sequence length="1673" mass="192294">MNLLSHTSINGINVGRDWSYALEKFPLLFTFDNGKIKTLCVHEAELTWALNIKRGVLSAFQIFFAILHENSLVRSDEGRETDISGDCPVLVDKNKRSGFLNLKTTKNLNACYRENDMNGIRTVPYRFQSVFCTETYMMEAGLGNNSLFTLHTDQTLQIAGIASALTKPIFNKHSSIFFDHSDDELKLQTSPHFASQLLHELCQQVDRVNLNAASKFANLIYHLRALSHHQLLSISNVKCDAFIEALAACASHACLKKLTNLINLQYAPESLYLSLALQPNPKLSTLNFIAEFIESIPIHGRNDFLHFNASLLSVTSLVQSYCLMHSTCGKEPTVQRIVQSILSRLPSNCNTAQEFGEIKKTVVILKAIGNIADEEHSLSTLSNCIANGRISKIIRLAAIDALRRKPCSDRRNAEIITLFFNQKENVRIRIQAFRQLMECPNIEILENIEKALLNETVNQVKSYVWSYLKAKQESSNPGFHNLQRILKRLHLSERYNLNPYRFSRYSEIGYYNQSTNYGGHVDMSVIFEPDRYIPCEINFNFTLHSAGISMNIFEIGVQSEGLEKANEELFGPDGYFTNPNGHVFREKKFQSLYPRLNHLKQLYAYKHQSSDNQIKAALHIRMFGDDLHYYSIERDDFMNVIKDNIELDKVLSRMAQETVKKISRHTLMFELWRTFPILSGLSFQISGNMSLVTKFDSKLKLNLIDLLHQKSNAESFLDLRPSLSLSREARLVLRAGHVTSGTLISSNLYAATSIIRSMKMTGGQIFSLKIDTPHHDILIAKIHTDVIRIENNRYHPSLISIRKPKERGMNWMHRCTGETVAKFLGIKACIQKDERKLLISVDTPGSEINRKIEADFELSFPRKRFRFGIISPFKTFLLDGNLQEVRYLHDYVSRFKVVLDRQEYHLDGTLKANKMGSRNTYSLRARSVAESLNDAEVVAEVQYSTTKPFVSVDFTLSKVSSKPVIIKILMNPNAPNYEGKLEYSGIDFNGKLHALLINQKMLDLKGTIHGEYQWANYAKQSFQVGLEQQFKEGKHSHYFKHNAHILGTTFSQIEYYILSNRSGNSIHAGFGTNYLGQKSSAAVHMIREPNDLYNINYNVKCDQFGIDLATKIIYQNQFPRQFLLQFDTQTSTIQNLHASAKYITKASLSLSYIVSPKWNFNGDIKLSYPGREIAFRNEIDETFHGKYKMETHLQWDSNSRIDAISDITFQPQEHEYAIHSTATISGLPEPISINKQLKYHNDSYSLPWQSEQGHTTIYDVRGIFRGRFGQQQKLDVSLKLEKFGLEINYHIMAEIQPHMDTIKTHATIFKDGYYLGTGDIIFPKNYKFSNQRYRGAFLWNHQNQSRKLALEYNRQKHLHGLLHALSMESDDDTSLNVEFDHHHNRISLKCNFDKNNIRTISTELLATTLKWDSFEFIGQLYTDEPLQRQLLKTLVAYNYKMNEINVKGLFEMNSRKYLIQANWHNNQRNTYKHYSYSGKIEIPQKSINFNQELEVKNVTKVWKVNTSLEIIIIGKTYNLNNVIRSDDRSISVVSDLMGNDNVVKYIIEYYHNHGDRKLKKHLTYNGKTINFNLATICHDDRVKIDAAVASTFEVLRIGKAMFHCQKGPIFWNCEVEGNINNRYVIKGHESLDFINTDIGYEVMLGHYKNGEGNVKFIIDHVSILSLINLQLFL</sequence>
<organism evidence="9">
    <name type="scientific">Thelazia callipaeda</name>
    <name type="common">Oriental eyeworm</name>
    <name type="synonym">Parasitic nematode</name>
    <dbReference type="NCBI Taxonomy" id="103827"/>
    <lineage>
        <taxon>Eukaryota</taxon>
        <taxon>Metazoa</taxon>
        <taxon>Ecdysozoa</taxon>
        <taxon>Nematoda</taxon>
        <taxon>Chromadorea</taxon>
        <taxon>Rhabditida</taxon>
        <taxon>Spirurina</taxon>
        <taxon>Spiruromorpha</taxon>
        <taxon>Thelazioidea</taxon>
        <taxon>Thelaziidae</taxon>
        <taxon>Thelazia</taxon>
    </lineage>
</organism>
<dbReference type="InterPro" id="IPR015819">
    <property type="entry name" value="Lipid_transp_b-sht_shell"/>
</dbReference>
<keyword evidence="2" id="KW-0758">Storage protein</keyword>
<keyword evidence="1" id="KW-0732">Signal</keyword>
<dbReference type="Gene3D" id="2.30.230.10">
    <property type="entry name" value="Lipovitellin, beta-sheet shell regions, chain A"/>
    <property type="match status" value="1"/>
</dbReference>
<dbReference type="PANTHER" id="PTHR23345:SF15">
    <property type="entry name" value="VITELLOGENIN 1-RELATED"/>
    <property type="match status" value="1"/>
</dbReference>
<evidence type="ECO:0000256" key="2">
    <source>
        <dbReference type="ARBA" id="ARBA00022761"/>
    </source>
</evidence>
<dbReference type="Gene3D" id="1.25.10.20">
    <property type="entry name" value="Vitellinogen, superhelical"/>
    <property type="match status" value="1"/>
</dbReference>
<dbReference type="Gene3D" id="2.20.80.10">
    <property type="entry name" value="Lipovitellin-phosvitin complex, chain A, domain 4"/>
    <property type="match status" value="1"/>
</dbReference>
<dbReference type="OMA" id="FNDYTET"/>
<dbReference type="WBParaSite" id="TCLT_0000760801-mRNA-1">
    <property type="protein sequence ID" value="TCLT_0000760801-mRNA-1"/>
    <property type="gene ID" value="TCLT_0000760801"/>
</dbReference>
<protein>
    <submittedName>
        <fullName evidence="9">Vitellogenin domain-containing protein</fullName>
    </submittedName>
</protein>
<dbReference type="SMART" id="SM01169">
    <property type="entry name" value="DUF1943"/>
    <property type="match status" value="1"/>
</dbReference>
<dbReference type="Proteomes" id="UP000276776">
    <property type="component" value="Unassembled WGS sequence"/>
</dbReference>
<accession>A0A0N5D3T9</accession>
<evidence type="ECO:0000313" key="7">
    <source>
        <dbReference type="EMBL" id="VDN05069.1"/>
    </source>
</evidence>
<reference evidence="7 8" key="2">
    <citation type="submission" date="2018-11" db="EMBL/GenBank/DDBJ databases">
        <authorList>
            <consortium name="Pathogen Informatics"/>
        </authorList>
    </citation>
    <scope>NUCLEOTIDE SEQUENCE [LARGE SCALE GENOMIC DNA]</scope>
</reference>
<evidence type="ECO:0000256" key="4">
    <source>
        <dbReference type="ARBA" id="ARBA00023180"/>
    </source>
</evidence>
<dbReference type="InterPro" id="IPR015817">
    <property type="entry name" value="Vitellinogen_open_b-sht_sub1"/>
</dbReference>
<evidence type="ECO:0000256" key="5">
    <source>
        <dbReference type="PROSITE-ProRule" id="PRU00557"/>
    </source>
</evidence>
<keyword evidence="8" id="KW-1185">Reference proteome</keyword>
<dbReference type="InterPro" id="IPR015816">
    <property type="entry name" value="Vitellinogen_b-sht_N"/>
</dbReference>
<dbReference type="Pfam" id="PF01347">
    <property type="entry name" value="Vitellogenin_N"/>
    <property type="match status" value="2"/>
</dbReference>
<dbReference type="InterPro" id="IPR015255">
    <property type="entry name" value="Vitellinogen_open_b-sht"/>
</dbReference>
<dbReference type="GO" id="GO:0045735">
    <property type="term" value="F:nutrient reservoir activity"/>
    <property type="evidence" value="ECO:0007669"/>
    <property type="project" value="UniProtKB-KW"/>
</dbReference>
<evidence type="ECO:0000259" key="6">
    <source>
        <dbReference type="PROSITE" id="PS51211"/>
    </source>
</evidence>
<reference evidence="9" key="1">
    <citation type="submission" date="2017-02" db="UniProtKB">
        <authorList>
            <consortium name="WormBaseParasite"/>
        </authorList>
    </citation>
    <scope>IDENTIFICATION</scope>
</reference>
<dbReference type="Gene3D" id="2.20.50.20">
    <property type="entry name" value="Lipovitellin. Chain A, domain 3"/>
    <property type="match status" value="1"/>
</dbReference>
<proteinExistence type="predicted"/>
<dbReference type="Pfam" id="PF09172">
    <property type="entry name" value="Vit_open_b-sht"/>
    <property type="match status" value="1"/>
</dbReference>
<keyword evidence="3" id="KW-1015">Disulfide bond</keyword>
<gene>
    <name evidence="7" type="ORF">TCLT_LOCUS7597</name>
</gene>
<dbReference type="OrthoDB" id="6484170at2759"/>
<dbReference type="SMART" id="SM00638">
    <property type="entry name" value="LPD_N"/>
    <property type="match status" value="1"/>
</dbReference>
<dbReference type="PROSITE" id="PS51211">
    <property type="entry name" value="VITELLOGENIN"/>
    <property type="match status" value="1"/>
</dbReference>
<dbReference type="STRING" id="103827.A0A0N5D3T9"/>
<evidence type="ECO:0000256" key="1">
    <source>
        <dbReference type="ARBA" id="ARBA00022729"/>
    </source>
</evidence>
<dbReference type="SUPFAM" id="SSF48431">
    <property type="entry name" value="Lipovitellin-phosvitin complex, superhelical domain"/>
    <property type="match status" value="1"/>
</dbReference>
<name>A0A0N5D3T9_THECL</name>